<dbReference type="AlphaFoldDB" id="A0A2I0BAC7"/>
<dbReference type="OrthoDB" id="772185at2759"/>
<name>A0A2I0BAC7_9ASPA</name>
<feature type="compositionally biased region" description="Low complexity" evidence="1">
    <location>
        <begin position="35"/>
        <end position="73"/>
    </location>
</feature>
<accession>A0A2I0BAC7</accession>
<feature type="region of interest" description="Disordered" evidence="1">
    <location>
        <begin position="35"/>
        <end position="76"/>
    </location>
</feature>
<dbReference type="EMBL" id="KZ451900">
    <property type="protein sequence ID" value="PKA64752.1"/>
    <property type="molecule type" value="Genomic_DNA"/>
</dbReference>
<evidence type="ECO:0000313" key="3">
    <source>
        <dbReference type="Proteomes" id="UP000236161"/>
    </source>
</evidence>
<evidence type="ECO:0000256" key="1">
    <source>
        <dbReference type="SAM" id="MobiDB-lite"/>
    </source>
</evidence>
<protein>
    <submittedName>
        <fullName evidence="2">Uncharacterized protein</fullName>
    </submittedName>
</protein>
<keyword evidence="3" id="KW-1185">Reference proteome</keyword>
<reference evidence="2 3" key="1">
    <citation type="journal article" date="2017" name="Nature">
        <title>The Apostasia genome and the evolution of orchids.</title>
        <authorList>
            <person name="Zhang G.Q."/>
            <person name="Liu K.W."/>
            <person name="Li Z."/>
            <person name="Lohaus R."/>
            <person name="Hsiao Y.Y."/>
            <person name="Niu S.C."/>
            <person name="Wang J.Y."/>
            <person name="Lin Y.C."/>
            <person name="Xu Q."/>
            <person name="Chen L.J."/>
            <person name="Yoshida K."/>
            <person name="Fujiwara S."/>
            <person name="Wang Z.W."/>
            <person name="Zhang Y.Q."/>
            <person name="Mitsuda N."/>
            <person name="Wang M."/>
            <person name="Liu G.H."/>
            <person name="Pecoraro L."/>
            <person name="Huang H.X."/>
            <person name="Xiao X.J."/>
            <person name="Lin M."/>
            <person name="Wu X.Y."/>
            <person name="Wu W.L."/>
            <person name="Chen Y.Y."/>
            <person name="Chang S.B."/>
            <person name="Sakamoto S."/>
            <person name="Ohme-Takagi M."/>
            <person name="Yagi M."/>
            <person name="Zeng S.J."/>
            <person name="Shen C.Y."/>
            <person name="Yeh C.M."/>
            <person name="Luo Y.B."/>
            <person name="Tsai W.C."/>
            <person name="Van de Peer Y."/>
            <person name="Liu Z.J."/>
        </authorList>
    </citation>
    <scope>NUCLEOTIDE SEQUENCE [LARGE SCALE GENOMIC DNA]</scope>
    <source>
        <strain evidence="3">cv. Shenzhen</strain>
        <tissue evidence="2">Stem</tissue>
    </source>
</reference>
<evidence type="ECO:0000313" key="2">
    <source>
        <dbReference type="EMBL" id="PKA64752.1"/>
    </source>
</evidence>
<organism evidence="2 3">
    <name type="scientific">Apostasia shenzhenica</name>
    <dbReference type="NCBI Taxonomy" id="1088818"/>
    <lineage>
        <taxon>Eukaryota</taxon>
        <taxon>Viridiplantae</taxon>
        <taxon>Streptophyta</taxon>
        <taxon>Embryophyta</taxon>
        <taxon>Tracheophyta</taxon>
        <taxon>Spermatophyta</taxon>
        <taxon>Magnoliopsida</taxon>
        <taxon>Liliopsida</taxon>
        <taxon>Asparagales</taxon>
        <taxon>Orchidaceae</taxon>
        <taxon>Apostasioideae</taxon>
        <taxon>Apostasia</taxon>
    </lineage>
</organism>
<gene>
    <name evidence="2" type="ORF">AXF42_Ash016783</name>
</gene>
<dbReference type="Proteomes" id="UP000236161">
    <property type="component" value="Unassembled WGS sequence"/>
</dbReference>
<proteinExistence type="predicted"/>
<sequence>MGSCVSKCCLKPSCPIHPNPQDKLVISQSNITSVTNPSSSIFSSSDSITNSYPSSSSSSSSSSKTTPCSHESSLSSLPENKHIVKFQENKHIVVLDPHKDGNAMPTSPNLLGAKLSPNQKNFVKISRSLPTKRERSCSPPSFSRQKSIKVESKPVTAAPLWRAPLSPTRMIKIIPPSHSMKDQRIIIDRFQQRKTRPSRPYNASRRLVRKGDAVRSAHLVPQGQGQWRRMEDIDNPLISMECFIFL</sequence>